<evidence type="ECO:0000256" key="4">
    <source>
        <dbReference type="ARBA" id="ARBA00022989"/>
    </source>
</evidence>
<evidence type="ECO:0000256" key="1">
    <source>
        <dbReference type="ARBA" id="ARBA00004651"/>
    </source>
</evidence>
<feature type="transmembrane region" description="Helical" evidence="7">
    <location>
        <begin position="336"/>
        <end position="361"/>
    </location>
</feature>
<keyword evidence="9" id="KW-1185">Reference proteome</keyword>
<feature type="transmembrane region" description="Helical" evidence="7">
    <location>
        <begin position="28"/>
        <end position="53"/>
    </location>
</feature>
<dbReference type="EMBL" id="JAAZQD010000001">
    <property type="protein sequence ID" value="NKZ37387.1"/>
    <property type="molecule type" value="Genomic_DNA"/>
</dbReference>
<dbReference type="AlphaFoldDB" id="A0A846ZHR0"/>
<dbReference type="InterPro" id="IPR036259">
    <property type="entry name" value="MFS_trans_sf"/>
</dbReference>
<evidence type="ECO:0000256" key="3">
    <source>
        <dbReference type="ARBA" id="ARBA00022692"/>
    </source>
</evidence>
<feature type="transmembrane region" description="Helical" evidence="7">
    <location>
        <begin position="284"/>
        <end position="304"/>
    </location>
</feature>
<comment type="subcellular location">
    <subcellularLocation>
        <location evidence="1">Cell membrane</location>
        <topology evidence="1">Multi-pass membrane protein</topology>
    </subcellularLocation>
</comment>
<feature type="transmembrane region" description="Helical" evidence="7">
    <location>
        <begin position="59"/>
        <end position="79"/>
    </location>
</feature>
<dbReference type="CDD" id="cd06173">
    <property type="entry name" value="MFS_MefA_like"/>
    <property type="match status" value="1"/>
</dbReference>
<evidence type="ECO:0000256" key="5">
    <source>
        <dbReference type="ARBA" id="ARBA00023136"/>
    </source>
</evidence>
<reference evidence="8 9" key="1">
    <citation type="journal article" date="2017" name="Int. J. Syst. Evol. Microbiol.">
        <title>Oleiagrimonas citrea sp. nov., a marine bacterium isolated from tidal flat sediment and emended description of the genus Oleiagrimonas Fang et al. 2015 and Oleiagrimonas soli.</title>
        <authorList>
            <person name="Yang S.H."/>
            <person name="Seo H.S."/>
            <person name="Seong C.N."/>
            <person name="Kwon K.K."/>
        </authorList>
    </citation>
    <scope>NUCLEOTIDE SEQUENCE [LARGE SCALE GENOMIC DNA]</scope>
    <source>
        <strain evidence="8 9">MEBiC09124</strain>
    </source>
</reference>
<evidence type="ECO:0000256" key="2">
    <source>
        <dbReference type="ARBA" id="ARBA00022475"/>
    </source>
</evidence>
<feature type="transmembrane region" description="Helical" evidence="7">
    <location>
        <begin position="402"/>
        <end position="421"/>
    </location>
</feature>
<dbReference type="Gene3D" id="1.20.1250.20">
    <property type="entry name" value="MFS general substrate transporter like domains"/>
    <property type="match status" value="1"/>
</dbReference>
<dbReference type="Proteomes" id="UP000541636">
    <property type="component" value="Unassembled WGS sequence"/>
</dbReference>
<feature type="transmembrane region" description="Helical" evidence="7">
    <location>
        <begin position="121"/>
        <end position="143"/>
    </location>
</feature>
<keyword evidence="3 7" id="KW-0812">Transmembrane</keyword>
<dbReference type="PANTHER" id="PTHR23513">
    <property type="entry name" value="INTEGRAL MEMBRANE EFFLUX PROTEIN-RELATED"/>
    <property type="match status" value="1"/>
</dbReference>
<name>A0A846ZHR0_9GAMM</name>
<dbReference type="Pfam" id="PF07690">
    <property type="entry name" value="MFS_1"/>
    <property type="match status" value="1"/>
</dbReference>
<feature type="transmembrane region" description="Helical" evidence="7">
    <location>
        <begin position="91"/>
        <end position="115"/>
    </location>
</feature>
<accession>A0A846ZHR0</accession>
<feature type="transmembrane region" description="Helical" evidence="7">
    <location>
        <begin position="373"/>
        <end position="396"/>
    </location>
</feature>
<feature type="transmembrane region" description="Helical" evidence="7">
    <location>
        <begin position="311"/>
        <end position="330"/>
    </location>
</feature>
<feature type="transmembrane region" description="Helical" evidence="7">
    <location>
        <begin position="164"/>
        <end position="181"/>
    </location>
</feature>
<evidence type="ECO:0000313" key="9">
    <source>
        <dbReference type="Proteomes" id="UP000541636"/>
    </source>
</evidence>
<feature type="compositionally biased region" description="Polar residues" evidence="6">
    <location>
        <begin position="433"/>
        <end position="443"/>
    </location>
</feature>
<dbReference type="RefSeq" id="WP_168608065.1">
    <property type="nucleotide sequence ID" value="NZ_JAAZQD010000001.1"/>
</dbReference>
<comment type="caution">
    <text evidence="8">The sequence shown here is derived from an EMBL/GenBank/DDBJ whole genome shotgun (WGS) entry which is preliminary data.</text>
</comment>
<protein>
    <submittedName>
        <fullName evidence="8">MFS transporter</fullName>
    </submittedName>
</protein>
<keyword evidence="4 7" id="KW-1133">Transmembrane helix</keyword>
<dbReference type="GO" id="GO:0022857">
    <property type="term" value="F:transmembrane transporter activity"/>
    <property type="evidence" value="ECO:0007669"/>
    <property type="project" value="InterPro"/>
</dbReference>
<feature type="region of interest" description="Disordered" evidence="6">
    <location>
        <begin position="433"/>
        <end position="452"/>
    </location>
</feature>
<evidence type="ECO:0000313" key="8">
    <source>
        <dbReference type="EMBL" id="NKZ37387.1"/>
    </source>
</evidence>
<feature type="transmembrane region" description="Helical" evidence="7">
    <location>
        <begin position="193"/>
        <end position="214"/>
    </location>
</feature>
<keyword evidence="2" id="KW-1003">Cell membrane</keyword>
<proteinExistence type="predicted"/>
<dbReference type="InterPro" id="IPR011701">
    <property type="entry name" value="MFS"/>
</dbReference>
<evidence type="ECO:0000256" key="6">
    <source>
        <dbReference type="SAM" id="MobiDB-lite"/>
    </source>
</evidence>
<keyword evidence="5 7" id="KW-0472">Membrane</keyword>
<sequence length="452" mass="47978">MTTSDTTPTVETSEAKSSSRLFQNRNYLWLWASAGISCLGDYFTLVAMPWLVLTLTHDSFALGTVMALESLPRAAFMLVSGGVTDRYSARTVLFASRTGFMLTLIALVIVIHTGHLQLHHLYGFAIVFGLLTAFALPANRTLLPQVVNRSQIQQANSALMGSQQLIQLFAPVLAGLMIWGMPTFGAHVGSGDLASIANAFAFNACAIFFALFLLTRIKIESPSSESGIPQVRLTDGFRYLGRDRGLRIATMYMACVGFFAIGPLLTVIPLLAEQRLHDGALSYGMLYAVNGLGSLLGFACGGMLPKPGKHYLGLTMFSADLLAGVGIFLLGHSTSFLSAAPALALIGLCASYGGVLGLSWIQGRVPQNLCGRVLGIVTFAVLGMTPVSMALGGLLISQYSLTVLLDISGCVIAGIAVIGLLTPGIHRFATYPSPESETENLSSEGIRAEAMP</sequence>
<evidence type="ECO:0000256" key="7">
    <source>
        <dbReference type="SAM" id="Phobius"/>
    </source>
</evidence>
<organism evidence="8 9">
    <name type="scientific">Oleiagrimonas citrea</name>
    <dbReference type="NCBI Taxonomy" id="1665687"/>
    <lineage>
        <taxon>Bacteria</taxon>
        <taxon>Pseudomonadati</taxon>
        <taxon>Pseudomonadota</taxon>
        <taxon>Gammaproteobacteria</taxon>
        <taxon>Lysobacterales</taxon>
        <taxon>Rhodanobacteraceae</taxon>
        <taxon>Oleiagrimonas</taxon>
    </lineage>
</organism>
<dbReference type="PANTHER" id="PTHR23513:SF11">
    <property type="entry name" value="STAPHYLOFERRIN A TRANSPORTER"/>
    <property type="match status" value="1"/>
</dbReference>
<feature type="transmembrane region" description="Helical" evidence="7">
    <location>
        <begin position="248"/>
        <end position="272"/>
    </location>
</feature>
<gene>
    <name evidence="8" type="ORF">HF690_00280</name>
</gene>
<dbReference type="SUPFAM" id="SSF103473">
    <property type="entry name" value="MFS general substrate transporter"/>
    <property type="match status" value="1"/>
</dbReference>
<dbReference type="GO" id="GO:0005886">
    <property type="term" value="C:plasma membrane"/>
    <property type="evidence" value="ECO:0007669"/>
    <property type="project" value="UniProtKB-SubCell"/>
</dbReference>